<dbReference type="SUPFAM" id="SSF51569">
    <property type="entry name" value="Aldolase"/>
    <property type="match status" value="1"/>
</dbReference>
<comment type="caution">
    <text evidence="6">The sequence shown here is derived from an EMBL/GenBank/DDBJ whole genome shotgun (WGS) entry which is preliminary data.</text>
</comment>
<evidence type="ECO:0000313" key="6">
    <source>
        <dbReference type="EMBL" id="MFL9843214.1"/>
    </source>
</evidence>
<dbReference type="PANTHER" id="PTHR30246">
    <property type="entry name" value="2-KETO-3-DEOXY-6-PHOSPHOGLUCONATE ALDOLASE"/>
    <property type="match status" value="1"/>
</dbReference>
<evidence type="ECO:0000256" key="5">
    <source>
        <dbReference type="ARBA" id="ARBA00023277"/>
    </source>
</evidence>
<evidence type="ECO:0000256" key="1">
    <source>
        <dbReference type="ARBA" id="ARBA00004761"/>
    </source>
</evidence>
<dbReference type="PANTHER" id="PTHR30246:SF1">
    <property type="entry name" value="2-DEHYDRO-3-DEOXY-6-PHOSPHOGALACTONATE ALDOLASE-RELATED"/>
    <property type="match status" value="1"/>
</dbReference>
<name>A0ABW8YT18_9FLAO</name>
<dbReference type="Pfam" id="PF01081">
    <property type="entry name" value="Aldolase"/>
    <property type="match status" value="1"/>
</dbReference>
<dbReference type="InterPro" id="IPR013785">
    <property type="entry name" value="Aldolase_TIM"/>
</dbReference>
<comment type="similarity">
    <text evidence="2">Belongs to the KHG/KDPG aldolase family.</text>
</comment>
<dbReference type="EMBL" id="JBELPZ010000001">
    <property type="protein sequence ID" value="MFL9843214.1"/>
    <property type="molecule type" value="Genomic_DNA"/>
</dbReference>
<dbReference type="Proteomes" id="UP001629156">
    <property type="component" value="Unassembled WGS sequence"/>
</dbReference>
<proteinExistence type="inferred from homology"/>
<sequence>MKEDILKVIQQQGVLPLYFNSDKSISIGVLQALYQAGIRAVEYTNRGEAAFDNFKALVQLRNTEMPDMFLGIGTLKNRDDAEKYTRAGADFLISPGFVSEIAGFAQQEKILYAPGCMTPSEIIAAENSGVGFIKLFPGNMLGPGFMSGIRDIFPNLLFMPTGGVDTTAESIKSWLDAGVCAVGMGSKLVSKSLMEQKDYATIKNNTKQVIDIIKSIRG</sequence>
<gene>
    <name evidence="6" type="ORF">ABS766_02165</name>
</gene>
<dbReference type="InterPro" id="IPR000887">
    <property type="entry name" value="Aldlse_KDPG_KHG"/>
</dbReference>
<accession>A0ABW8YT18</accession>
<evidence type="ECO:0000313" key="7">
    <source>
        <dbReference type="Proteomes" id="UP001629156"/>
    </source>
</evidence>
<comment type="pathway">
    <text evidence="1">Carbohydrate acid metabolism.</text>
</comment>
<evidence type="ECO:0000256" key="2">
    <source>
        <dbReference type="ARBA" id="ARBA00006906"/>
    </source>
</evidence>
<keyword evidence="4" id="KW-0456">Lyase</keyword>
<protein>
    <submittedName>
        <fullName evidence="6">Bifunctional 4-hydroxy-2-oxoglutarate aldolase/2-dehydro-3-deoxy-phosphogluconate aldolase</fullName>
    </submittedName>
</protein>
<keyword evidence="5" id="KW-0119">Carbohydrate metabolism</keyword>
<evidence type="ECO:0000256" key="4">
    <source>
        <dbReference type="ARBA" id="ARBA00023239"/>
    </source>
</evidence>
<evidence type="ECO:0000256" key="3">
    <source>
        <dbReference type="ARBA" id="ARBA00011233"/>
    </source>
</evidence>
<reference evidence="6 7" key="1">
    <citation type="submission" date="2024-06" db="EMBL/GenBank/DDBJ databases">
        <authorList>
            <person name="Kaempfer P."/>
            <person name="Viver T."/>
        </authorList>
    </citation>
    <scope>NUCLEOTIDE SEQUENCE [LARGE SCALE GENOMIC DNA]</scope>
    <source>
        <strain evidence="6 7">ST-119</strain>
    </source>
</reference>
<organism evidence="6 7">
    <name type="scientific">Flavobacterium rhizosphaerae</name>
    <dbReference type="NCBI Taxonomy" id="3163298"/>
    <lineage>
        <taxon>Bacteria</taxon>
        <taxon>Pseudomonadati</taxon>
        <taxon>Bacteroidota</taxon>
        <taxon>Flavobacteriia</taxon>
        <taxon>Flavobacteriales</taxon>
        <taxon>Flavobacteriaceae</taxon>
        <taxon>Flavobacterium</taxon>
    </lineage>
</organism>
<comment type="subunit">
    <text evidence="3">Homotrimer.</text>
</comment>
<dbReference type="RefSeq" id="WP_408083447.1">
    <property type="nucleotide sequence ID" value="NZ_JBELPZ010000001.1"/>
</dbReference>
<dbReference type="CDD" id="cd00452">
    <property type="entry name" value="KDPG_aldolase"/>
    <property type="match status" value="1"/>
</dbReference>
<keyword evidence="7" id="KW-1185">Reference proteome</keyword>
<dbReference type="Gene3D" id="3.20.20.70">
    <property type="entry name" value="Aldolase class I"/>
    <property type="match status" value="1"/>
</dbReference>